<gene>
    <name evidence="1" type="ORF">PAXRUDRAFT_179863</name>
</gene>
<dbReference type="OrthoDB" id="3232711at2759"/>
<reference evidence="2" key="2">
    <citation type="submission" date="2015-01" db="EMBL/GenBank/DDBJ databases">
        <title>Evolutionary Origins and Diversification of the Mycorrhizal Mutualists.</title>
        <authorList>
            <consortium name="DOE Joint Genome Institute"/>
            <consortium name="Mycorrhizal Genomics Consortium"/>
            <person name="Kohler A."/>
            <person name="Kuo A."/>
            <person name="Nagy L.G."/>
            <person name="Floudas D."/>
            <person name="Copeland A."/>
            <person name="Barry K.W."/>
            <person name="Cichocki N."/>
            <person name="Veneault-Fourrey C."/>
            <person name="LaButti K."/>
            <person name="Lindquist E.A."/>
            <person name="Lipzen A."/>
            <person name="Lundell T."/>
            <person name="Morin E."/>
            <person name="Murat C."/>
            <person name="Riley R."/>
            <person name="Ohm R."/>
            <person name="Sun H."/>
            <person name="Tunlid A."/>
            <person name="Henrissat B."/>
            <person name="Grigoriev I.V."/>
            <person name="Hibbett D.S."/>
            <person name="Martin F."/>
        </authorList>
    </citation>
    <scope>NUCLEOTIDE SEQUENCE [LARGE SCALE GENOMIC DNA]</scope>
    <source>
        <strain evidence="2">Ve08.2h10</strain>
    </source>
</reference>
<name>A0A0D0CPT0_9AGAM</name>
<dbReference type="HOGENOM" id="CLU_003703_6_0_1"/>
<proteinExistence type="predicted"/>
<protein>
    <submittedName>
        <fullName evidence="1">Uncharacterized protein</fullName>
    </submittedName>
</protein>
<dbReference type="InParanoid" id="A0A0D0CPT0"/>
<dbReference type="EMBL" id="KN830404">
    <property type="protein sequence ID" value="KIK72821.1"/>
    <property type="molecule type" value="Genomic_DNA"/>
</dbReference>
<reference evidence="1 2" key="1">
    <citation type="submission" date="2014-04" db="EMBL/GenBank/DDBJ databases">
        <authorList>
            <consortium name="DOE Joint Genome Institute"/>
            <person name="Kuo A."/>
            <person name="Kohler A."/>
            <person name="Jargeat P."/>
            <person name="Nagy L.G."/>
            <person name="Floudas D."/>
            <person name="Copeland A."/>
            <person name="Barry K.W."/>
            <person name="Cichocki N."/>
            <person name="Veneault-Fourrey C."/>
            <person name="LaButti K."/>
            <person name="Lindquist E.A."/>
            <person name="Lipzen A."/>
            <person name="Lundell T."/>
            <person name="Morin E."/>
            <person name="Murat C."/>
            <person name="Sun H."/>
            <person name="Tunlid A."/>
            <person name="Henrissat B."/>
            <person name="Grigoriev I.V."/>
            <person name="Hibbett D.S."/>
            <person name="Martin F."/>
            <person name="Nordberg H.P."/>
            <person name="Cantor M.N."/>
            <person name="Hua S.X."/>
        </authorList>
    </citation>
    <scope>NUCLEOTIDE SEQUENCE [LARGE SCALE GENOMIC DNA]</scope>
    <source>
        <strain evidence="1 2">Ve08.2h10</strain>
    </source>
</reference>
<evidence type="ECO:0000313" key="2">
    <source>
        <dbReference type="Proteomes" id="UP000054538"/>
    </source>
</evidence>
<organism evidence="1 2">
    <name type="scientific">Paxillus rubicundulus Ve08.2h10</name>
    <dbReference type="NCBI Taxonomy" id="930991"/>
    <lineage>
        <taxon>Eukaryota</taxon>
        <taxon>Fungi</taxon>
        <taxon>Dikarya</taxon>
        <taxon>Basidiomycota</taxon>
        <taxon>Agaricomycotina</taxon>
        <taxon>Agaricomycetes</taxon>
        <taxon>Agaricomycetidae</taxon>
        <taxon>Boletales</taxon>
        <taxon>Paxilineae</taxon>
        <taxon>Paxillaceae</taxon>
        <taxon>Paxillus</taxon>
    </lineage>
</organism>
<dbReference type="AlphaFoldDB" id="A0A0D0CPT0"/>
<accession>A0A0D0CPT0</accession>
<dbReference type="Proteomes" id="UP000054538">
    <property type="component" value="Unassembled WGS sequence"/>
</dbReference>
<evidence type="ECO:0000313" key="1">
    <source>
        <dbReference type="EMBL" id="KIK72821.1"/>
    </source>
</evidence>
<sequence length="145" mass="17224">MEYLGAPKDLLDNYKDIFSTDLSVNKDVTEENQFGQGTDSLPWFWRMEGAGGDSTSGWMDEFYRINWLKAKARYCRWSEELTLVRHEIHWAWKWFQGQEREWKRRVSHSEEAGCKAYAERKGLLYCSYAEDTAKRFQGKMFQPSP</sequence>
<keyword evidence="2" id="KW-1185">Reference proteome</keyword>